<evidence type="ECO:0000313" key="3">
    <source>
        <dbReference type="Proteomes" id="UP001212821"/>
    </source>
</evidence>
<keyword evidence="3" id="KW-1185">Reference proteome</keyword>
<protein>
    <submittedName>
        <fullName evidence="2">Uncharacterized protein</fullName>
    </submittedName>
</protein>
<dbReference type="RefSeq" id="WP_270147049.1">
    <property type="nucleotide sequence ID" value="NZ_CP115450.1"/>
</dbReference>
<accession>A0ABY7QA08</accession>
<dbReference type="EMBL" id="CP115450">
    <property type="protein sequence ID" value="WBP88956.1"/>
    <property type="molecule type" value="Genomic_DNA"/>
</dbReference>
<organism evidence="2 3">
    <name type="scientific">Kitasatospora cathayae</name>
    <dbReference type="NCBI Taxonomy" id="3004092"/>
    <lineage>
        <taxon>Bacteria</taxon>
        <taxon>Bacillati</taxon>
        <taxon>Actinomycetota</taxon>
        <taxon>Actinomycetes</taxon>
        <taxon>Kitasatosporales</taxon>
        <taxon>Streptomycetaceae</taxon>
        <taxon>Kitasatospora</taxon>
    </lineage>
</organism>
<gene>
    <name evidence="2" type="ORF">O1G21_26045</name>
</gene>
<evidence type="ECO:0000256" key="1">
    <source>
        <dbReference type="SAM" id="MobiDB-lite"/>
    </source>
</evidence>
<feature type="region of interest" description="Disordered" evidence="1">
    <location>
        <begin position="95"/>
        <end position="131"/>
    </location>
</feature>
<reference evidence="3" key="1">
    <citation type="submission" date="2022-12" db="EMBL/GenBank/DDBJ databases">
        <authorList>
            <person name="Mo P."/>
        </authorList>
    </citation>
    <scope>NUCLEOTIDE SEQUENCE [LARGE SCALE GENOMIC DNA]</scope>
    <source>
        <strain evidence="3">HUAS 3-15</strain>
    </source>
</reference>
<evidence type="ECO:0000313" key="2">
    <source>
        <dbReference type="EMBL" id="WBP88956.1"/>
    </source>
</evidence>
<dbReference type="Proteomes" id="UP001212821">
    <property type="component" value="Chromosome"/>
</dbReference>
<name>A0ABY7QA08_9ACTN</name>
<sequence>MRMRSTEESAGQQPECEQRAAELRAELDELLSASRYAGQRERRLNEAIRAAPGRQRPDGDLLRQLAQARTLREGLGARCLQLSDQLQELENRLRQRRHPQQPPHPQQPLPAEPQPRQAPPPPPPPPARPDLGALTERIIGLHRRGAFPEAEELLNQAAARLAPTDAALLVGMLSQRGPTGASLHLARTAAGGTPDHAVAVLAELRELGLAEEAAELFHTFWTHPASAVPTLLAALERAGQHADRATLLWEWGSAPAPELTSLAACLQQHGRPADVRTLLRQAAGRPTADLAGLATELPPALATLLLHELAGLRPPAELVRLATALEAHPDLYRQLLDALLADGSRHRTTLAALRSAGLSTAPPGAPRSRWGRR</sequence>
<feature type="compositionally biased region" description="Pro residues" evidence="1">
    <location>
        <begin position="100"/>
        <end position="128"/>
    </location>
</feature>
<proteinExistence type="predicted"/>